<dbReference type="AlphaFoldDB" id="A0A1N6WAM0"/>
<evidence type="ECO:0000313" key="13">
    <source>
        <dbReference type="Proteomes" id="UP000185841"/>
    </source>
</evidence>
<evidence type="ECO:0000259" key="11">
    <source>
        <dbReference type="Pfam" id="PF26002"/>
    </source>
</evidence>
<dbReference type="NCBIfam" id="TIGR01843">
    <property type="entry name" value="type_I_hlyD"/>
    <property type="match status" value="1"/>
</dbReference>
<comment type="similarity">
    <text evidence="2 9">Belongs to the membrane fusion protein (MFP) (TC 8.A.1) family.</text>
</comment>
<keyword evidence="6 9" id="KW-0812">Transmembrane</keyword>
<organism evidence="12 13">
    <name type="scientific">Aquipseudomonas alcaligenes</name>
    <name type="common">Pseudomonas alcaligenes</name>
    <dbReference type="NCBI Taxonomy" id="43263"/>
    <lineage>
        <taxon>Bacteria</taxon>
        <taxon>Pseudomonadati</taxon>
        <taxon>Pseudomonadota</taxon>
        <taxon>Gammaproteobacteria</taxon>
        <taxon>Pseudomonadales</taxon>
        <taxon>Pseudomonadaceae</taxon>
        <taxon>Aquipseudomonas</taxon>
    </lineage>
</organism>
<comment type="subcellular location">
    <subcellularLocation>
        <location evidence="1 9">Cell inner membrane</location>
        <topology evidence="1 9">Single-pass membrane protein</topology>
    </subcellularLocation>
</comment>
<accession>A0A1N6WAM0</accession>
<keyword evidence="3 9" id="KW-0813">Transport</keyword>
<evidence type="ECO:0000256" key="6">
    <source>
        <dbReference type="ARBA" id="ARBA00022692"/>
    </source>
</evidence>
<feature type="coiled-coil region" evidence="10">
    <location>
        <begin position="188"/>
        <end position="215"/>
    </location>
</feature>
<keyword evidence="7 9" id="KW-1133">Transmembrane helix</keyword>
<dbReference type="EMBL" id="FTMP01000009">
    <property type="protein sequence ID" value="SIQ86995.1"/>
    <property type="molecule type" value="Genomic_DNA"/>
</dbReference>
<dbReference type="Pfam" id="PF26002">
    <property type="entry name" value="Beta-barrel_AprE"/>
    <property type="match status" value="1"/>
</dbReference>
<protein>
    <recommendedName>
        <fullName evidence="9">Membrane fusion protein (MFP) family protein</fullName>
    </recommendedName>
</protein>
<name>A0A1N6WAM0_AQUAC</name>
<gene>
    <name evidence="12" type="ORF">SAMN05878282_10980</name>
</gene>
<dbReference type="GO" id="GO:0005886">
    <property type="term" value="C:plasma membrane"/>
    <property type="evidence" value="ECO:0007669"/>
    <property type="project" value="UniProtKB-SubCell"/>
</dbReference>
<evidence type="ECO:0000256" key="5">
    <source>
        <dbReference type="ARBA" id="ARBA00022519"/>
    </source>
</evidence>
<evidence type="ECO:0000256" key="9">
    <source>
        <dbReference type="RuleBase" id="RU365093"/>
    </source>
</evidence>
<evidence type="ECO:0000256" key="8">
    <source>
        <dbReference type="ARBA" id="ARBA00023136"/>
    </source>
</evidence>
<dbReference type="PRINTS" id="PR01490">
    <property type="entry name" value="RTXTOXIND"/>
</dbReference>
<keyword evidence="10" id="KW-0175">Coiled coil</keyword>
<evidence type="ECO:0000313" key="12">
    <source>
        <dbReference type="EMBL" id="SIQ86995.1"/>
    </source>
</evidence>
<dbReference type="Proteomes" id="UP000185841">
    <property type="component" value="Unassembled WGS sequence"/>
</dbReference>
<evidence type="ECO:0000256" key="3">
    <source>
        <dbReference type="ARBA" id="ARBA00022448"/>
    </source>
</evidence>
<dbReference type="PANTHER" id="PTHR30386:SF26">
    <property type="entry name" value="TRANSPORT PROTEIN COMB"/>
    <property type="match status" value="1"/>
</dbReference>
<dbReference type="InterPro" id="IPR058982">
    <property type="entry name" value="Beta-barrel_AprE"/>
</dbReference>
<dbReference type="InterPro" id="IPR050739">
    <property type="entry name" value="MFP"/>
</dbReference>
<feature type="coiled-coil region" evidence="10">
    <location>
        <begin position="240"/>
        <end position="267"/>
    </location>
</feature>
<proteinExistence type="inferred from homology"/>
<dbReference type="Gene3D" id="2.40.30.170">
    <property type="match status" value="1"/>
</dbReference>
<sequence length="449" mass="49167">MTIMNKNETPEIIDVIAADQSFSARIDNLLDDSRQTLLLRRTLLAVGLLVVIFIVWASLAQVDELAKAHGDVQPGAGVQSLQVEEGGTIVRLLVQEGQAVQAGQALVEFAATNLIKEKEQNEVKLTSALIDRERLSALLDNREPDFSAFSKFPNMVQQGKASFVIQQAGRRSLGDAKRSAIVQQQRLIDGMQRDKALLAKELAEASSRLARLEEGARKGLVSKLMLSDARQQVTAVQERQSELASRMASAQDQITTLEAEAKSVDAEFTQNISIELGKTTELWRELQAEERALAQRGARFEIKAPVAGVVMNLPQTKQNAVIAPGGVVAEIVPADQDVVMEVMVQPRDIGFIQLGQRAVVKVDSFDYSRFGSVLGTVTRVSPTSFKLKENGASFYKVQISLEHPYVGSSSRRIIAGMTGEADIVTGRKSVIQYLLKPIFLTADTAFHER</sequence>
<feature type="domain" description="AprE-like beta-barrel" evidence="11">
    <location>
        <begin position="339"/>
        <end position="426"/>
    </location>
</feature>
<dbReference type="PANTHER" id="PTHR30386">
    <property type="entry name" value="MEMBRANE FUSION SUBUNIT OF EMRAB-TOLC MULTIDRUG EFFLUX PUMP"/>
    <property type="match status" value="1"/>
</dbReference>
<keyword evidence="8 9" id="KW-0472">Membrane</keyword>
<evidence type="ECO:0000256" key="2">
    <source>
        <dbReference type="ARBA" id="ARBA00009477"/>
    </source>
</evidence>
<feature type="transmembrane region" description="Helical" evidence="9">
    <location>
        <begin position="42"/>
        <end position="59"/>
    </location>
</feature>
<evidence type="ECO:0000256" key="10">
    <source>
        <dbReference type="SAM" id="Coils"/>
    </source>
</evidence>
<dbReference type="InterPro" id="IPR010129">
    <property type="entry name" value="T1SS_HlyD"/>
</dbReference>
<evidence type="ECO:0000256" key="7">
    <source>
        <dbReference type="ARBA" id="ARBA00022989"/>
    </source>
</evidence>
<evidence type="ECO:0000256" key="1">
    <source>
        <dbReference type="ARBA" id="ARBA00004377"/>
    </source>
</evidence>
<keyword evidence="5 9" id="KW-0997">Cell inner membrane</keyword>
<reference evidence="12 13" key="1">
    <citation type="submission" date="2017-01" db="EMBL/GenBank/DDBJ databases">
        <authorList>
            <person name="Mah S.A."/>
            <person name="Swanson W.J."/>
            <person name="Moy G.W."/>
            <person name="Vacquier V.D."/>
        </authorList>
    </citation>
    <scope>NUCLEOTIDE SEQUENCE [LARGE SCALE GENOMIC DNA]</scope>
    <source>
        <strain evidence="12 13">RU36E</strain>
    </source>
</reference>
<evidence type="ECO:0000256" key="4">
    <source>
        <dbReference type="ARBA" id="ARBA00022475"/>
    </source>
</evidence>
<dbReference type="GO" id="GO:0015031">
    <property type="term" value="P:protein transport"/>
    <property type="evidence" value="ECO:0007669"/>
    <property type="project" value="InterPro"/>
</dbReference>
<keyword evidence="4 9" id="KW-1003">Cell membrane</keyword>